<sequence>MEQWNWDMITKATAVLDDQQNQAGMIDLDATREMISLNKLPPHKIARLMAPHLSNLSQTSQNDVKLLGDK</sequence>
<dbReference type="RefSeq" id="WP_368009586.1">
    <property type="nucleotide sequence ID" value="NZ_JAMXFF010000077.1"/>
</dbReference>
<reference evidence="1 2" key="1">
    <citation type="journal article" date="2022" name="Front. Microbiol.">
        <title>High genomic differentiation and limited gene flow indicate recent cryptic speciation within the genus Laspinema (cyanobacteria).</title>
        <authorList>
            <person name="Stanojkovic A."/>
            <person name="Skoupy S."/>
            <person name="Skaloud P."/>
            <person name="Dvorak P."/>
        </authorList>
    </citation>
    <scope>NUCLEOTIDE SEQUENCE [LARGE SCALE GENOMIC DNA]</scope>
    <source>
        <strain evidence="1 2">D2a</strain>
    </source>
</reference>
<dbReference type="Proteomes" id="UP001525890">
    <property type="component" value="Unassembled WGS sequence"/>
</dbReference>
<evidence type="ECO:0000313" key="1">
    <source>
        <dbReference type="EMBL" id="MCT7970156.1"/>
    </source>
</evidence>
<gene>
    <name evidence="1" type="ORF">NG799_27965</name>
</gene>
<comment type="caution">
    <text evidence="1">The sequence shown here is derived from an EMBL/GenBank/DDBJ whole genome shotgun (WGS) entry which is preliminary data.</text>
</comment>
<organism evidence="1 2">
    <name type="scientific">Laspinema palackyanum D2a</name>
    <dbReference type="NCBI Taxonomy" id="2953684"/>
    <lineage>
        <taxon>Bacteria</taxon>
        <taxon>Bacillati</taxon>
        <taxon>Cyanobacteriota</taxon>
        <taxon>Cyanophyceae</taxon>
        <taxon>Oscillatoriophycideae</taxon>
        <taxon>Oscillatoriales</taxon>
        <taxon>Laspinemataceae</taxon>
        <taxon>Laspinema</taxon>
        <taxon>Laspinema palackyanum</taxon>
    </lineage>
</organism>
<evidence type="ECO:0000313" key="2">
    <source>
        <dbReference type="Proteomes" id="UP001525890"/>
    </source>
</evidence>
<keyword evidence="2" id="KW-1185">Reference proteome</keyword>
<proteinExistence type="predicted"/>
<dbReference type="EMBL" id="JAMXFF010000077">
    <property type="protein sequence ID" value="MCT7970156.1"/>
    <property type="molecule type" value="Genomic_DNA"/>
</dbReference>
<accession>A0ABT2N227</accession>
<name>A0ABT2N227_9CYAN</name>
<protein>
    <submittedName>
        <fullName evidence="1">Uncharacterized protein</fullName>
    </submittedName>
</protein>